<evidence type="ECO:0000313" key="4">
    <source>
        <dbReference type="EMBL" id="EEC20458.1"/>
    </source>
</evidence>
<gene>
    <name evidence="4" type="ORF">IscW_ISCW015240</name>
</gene>
<dbReference type="EMBL" id="DS979556">
    <property type="protein sequence ID" value="EEC20458.1"/>
    <property type="molecule type" value="Genomic_DNA"/>
</dbReference>
<feature type="transmembrane region" description="Helical" evidence="2">
    <location>
        <begin position="114"/>
        <end position="133"/>
    </location>
</feature>
<dbReference type="GO" id="GO:0006508">
    <property type="term" value="P:proteolysis"/>
    <property type="evidence" value="ECO:0000318"/>
    <property type="project" value="GO_Central"/>
</dbReference>
<dbReference type="EMBL" id="ABJB010172997">
    <property type="status" value="NOT_ANNOTATED_CDS"/>
    <property type="molecule type" value="Genomic_DNA"/>
</dbReference>
<evidence type="ECO:0000313" key="5">
    <source>
        <dbReference type="EnsemblMetazoa" id="ISCW015240-PA"/>
    </source>
</evidence>
<comment type="similarity">
    <text evidence="1">Belongs to the peptidase M28 family.</text>
</comment>
<dbReference type="EMBL" id="ABJB010218398">
    <property type="status" value="NOT_ANNOTATED_CDS"/>
    <property type="molecule type" value="Genomic_DNA"/>
</dbReference>
<dbReference type="Proteomes" id="UP000001555">
    <property type="component" value="Unassembled WGS sequence"/>
</dbReference>
<sequence>MRDNILGLLLKILEAPELELGGVQSMDGTHQDSRDGMVYFDFLGFFMVTYTYSVGNLLVKLVVLVSLGAKIIGDPTEREDDWSVLERYLDATQLLWMVVSCWLMSTGVQSCYLNISWLAITGVAMSVLSRWILNFGRRGRSATAPVLGPLHNVERTFHNQQMKQTHSDTGIWVVPLDFNGPRSVRAHMSKGRKVHHVDCSQHVYCGMPYYFPVISKLRESYYIEAAGPIFHAKRKFELISQKMVLPNVRRLNLRLSGPSHMALVMSPRDGVELRGWSFTAGVATKGVSWQGRPTYFVYFSQGKDEGPWDFWLELSLPPNHPTSEPVLDIAFHTHLMQQSEHRQPEFLRFLDELPDWIHGTAWSSSVDLFVF</sequence>
<dbReference type="VEuPathDB" id="VectorBase:ISCW015240"/>
<dbReference type="AlphaFoldDB" id="B7QNN6"/>
<keyword evidence="6" id="KW-1185">Reference proteome</keyword>
<feature type="domain" description="Endoplasmic reticulum metallopeptidase 1-like C-terminal" evidence="3">
    <location>
        <begin position="152"/>
        <end position="369"/>
    </location>
</feature>
<evidence type="ECO:0000256" key="2">
    <source>
        <dbReference type="SAM" id="Phobius"/>
    </source>
</evidence>
<proteinExistence type="inferred from homology"/>
<evidence type="ECO:0000259" key="3">
    <source>
        <dbReference type="Pfam" id="PF22248"/>
    </source>
</evidence>
<dbReference type="VEuPathDB" id="VectorBase:ISCI015240"/>
<dbReference type="PaxDb" id="6945-B7QNN6"/>
<keyword evidence="2" id="KW-1133">Transmembrane helix</keyword>
<dbReference type="InParanoid" id="B7QNN6"/>
<dbReference type="EMBL" id="ABJB011019260">
    <property type="status" value="NOT_ANNOTATED_CDS"/>
    <property type="molecule type" value="Genomic_DNA"/>
</dbReference>
<accession>B7QNN6</accession>
<reference evidence="4 6" key="1">
    <citation type="submission" date="2008-03" db="EMBL/GenBank/DDBJ databases">
        <title>Annotation of Ixodes scapularis.</title>
        <authorList>
            <consortium name="Ixodes scapularis Genome Project Consortium"/>
            <person name="Caler E."/>
            <person name="Hannick L.I."/>
            <person name="Bidwell S."/>
            <person name="Joardar V."/>
            <person name="Thiagarajan M."/>
            <person name="Amedeo P."/>
            <person name="Galinsky K.J."/>
            <person name="Schobel S."/>
            <person name="Inman J."/>
            <person name="Hostetler J."/>
            <person name="Miller J."/>
            <person name="Hammond M."/>
            <person name="Megy K."/>
            <person name="Lawson D."/>
            <person name="Kodira C."/>
            <person name="Sutton G."/>
            <person name="Meyer J."/>
            <person name="Hill C.A."/>
            <person name="Birren B."/>
            <person name="Nene V."/>
            <person name="Collins F."/>
            <person name="Alarcon-Chaidez F."/>
            <person name="Wikel S."/>
            <person name="Strausberg R."/>
        </authorList>
    </citation>
    <scope>NUCLEOTIDE SEQUENCE [LARGE SCALE GENOMIC DNA]</scope>
    <source>
        <strain evidence="6">Wikel</strain>
        <strain evidence="4">Wikel colony</strain>
    </source>
</reference>
<dbReference type="OrthoDB" id="76293at2759"/>
<dbReference type="VEuPathDB" id="VectorBase:ISCP_031954"/>
<evidence type="ECO:0000313" key="6">
    <source>
        <dbReference type="Proteomes" id="UP000001555"/>
    </source>
</evidence>
<reference evidence="5" key="2">
    <citation type="submission" date="2020-05" db="UniProtKB">
        <authorList>
            <consortium name="EnsemblMetazoa"/>
        </authorList>
    </citation>
    <scope>IDENTIFICATION</scope>
    <source>
        <strain evidence="5">wikel</strain>
    </source>
</reference>
<dbReference type="HOGENOM" id="CLU_746582_0_0_1"/>
<keyword evidence="2" id="KW-0812">Transmembrane</keyword>
<keyword evidence="2" id="KW-0472">Membrane</keyword>
<feature type="transmembrane region" description="Helical" evidence="2">
    <location>
        <begin position="42"/>
        <end position="67"/>
    </location>
</feature>
<dbReference type="InterPro" id="IPR053973">
    <property type="entry name" value="ERMP1-like_C"/>
</dbReference>
<organism>
    <name type="scientific">Ixodes scapularis</name>
    <name type="common">Black-legged tick</name>
    <name type="synonym">Deer tick</name>
    <dbReference type="NCBI Taxonomy" id="6945"/>
    <lineage>
        <taxon>Eukaryota</taxon>
        <taxon>Metazoa</taxon>
        <taxon>Ecdysozoa</taxon>
        <taxon>Arthropoda</taxon>
        <taxon>Chelicerata</taxon>
        <taxon>Arachnida</taxon>
        <taxon>Acari</taxon>
        <taxon>Parasitiformes</taxon>
        <taxon>Ixodida</taxon>
        <taxon>Ixodoidea</taxon>
        <taxon>Ixodidae</taxon>
        <taxon>Ixodinae</taxon>
        <taxon>Ixodes</taxon>
    </lineage>
</organism>
<dbReference type="FunCoup" id="B7QNN6">
    <property type="interactions" value="713"/>
</dbReference>
<dbReference type="Pfam" id="PF22248">
    <property type="entry name" value="ERMP1_C"/>
    <property type="match status" value="1"/>
</dbReference>
<dbReference type="EnsemblMetazoa" id="ISCW015240-RA">
    <property type="protein sequence ID" value="ISCW015240-PA"/>
    <property type="gene ID" value="ISCW015240"/>
</dbReference>
<name>B7QNN6_IXOSC</name>
<protein>
    <submittedName>
        <fullName evidence="4 5">ERMP1 protein, putative</fullName>
    </submittedName>
</protein>
<evidence type="ECO:0000256" key="1">
    <source>
        <dbReference type="ARBA" id="ARBA00010918"/>
    </source>
</evidence>